<evidence type="ECO:0000313" key="2">
    <source>
        <dbReference type="EMBL" id="QQR29143.1"/>
    </source>
</evidence>
<dbReference type="Proteomes" id="UP000596035">
    <property type="component" value="Chromosome"/>
</dbReference>
<dbReference type="InterPro" id="IPR025957">
    <property type="entry name" value="Cys_rich_KTR"/>
</dbReference>
<reference evidence="3" key="2">
    <citation type="submission" date="2017-05" db="EMBL/GenBank/DDBJ databases">
        <title>Improved OligoMM genomes.</title>
        <authorList>
            <person name="Garzetti D."/>
        </authorList>
    </citation>
    <scope>NUCLEOTIDE SEQUENCE [LARGE SCALE GENOMIC DNA]</scope>
    <source>
        <strain evidence="3">KB18</strain>
    </source>
</reference>
<gene>
    <name evidence="1" type="ORF">ADH66_03850</name>
    <name evidence="2" type="ORF">I5Q82_13915</name>
</gene>
<sequence length="61" mass="7287">MQEENMKGLLYPLCGSKTRNRIKEDTILNNYPFYYRKCKRESLIAVKDLQITVVKKLEAKY</sequence>
<proteinExistence type="predicted"/>
<dbReference type="EMBL" id="CP021422">
    <property type="protein sequence ID" value="ASB39854.1"/>
    <property type="molecule type" value="Genomic_DNA"/>
</dbReference>
<protein>
    <submittedName>
        <fullName evidence="1">Conjugal transfer protein</fullName>
    </submittedName>
    <submittedName>
        <fullName evidence="2">Cysteine-rich KTR domain-containing protein</fullName>
    </submittedName>
</protein>
<evidence type="ECO:0000313" key="3">
    <source>
        <dbReference type="Proteomes" id="UP000196710"/>
    </source>
</evidence>
<organism evidence="2 4">
    <name type="scientific">Acutalibacter muris</name>
    <dbReference type="NCBI Taxonomy" id="1796620"/>
    <lineage>
        <taxon>Bacteria</taxon>
        <taxon>Bacillati</taxon>
        <taxon>Bacillota</taxon>
        <taxon>Clostridia</taxon>
        <taxon>Eubacteriales</taxon>
        <taxon>Acutalibacteraceae</taxon>
        <taxon>Acutalibacter</taxon>
    </lineage>
</organism>
<name>A0A1Z2XN46_9FIRM</name>
<dbReference type="KEGG" id="amur:ADH66_03850"/>
<evidence type="ECO:0000313" key="1">
    <source>
        <dbReference type="EMBL" id="ASB39854.1"/>
    </source>
</evidence>
<evidence type="ECO:0000313" key="4">
    <source>
        <dbReference type="Proteomes" id="UP000596035"/>
    </source>
</evidence>
<reference evidence="2 4" key="3">
    <citation type="submission" date="2020-11" db="EMBL/GenBank/DDBJ databases">
        <title>Closed and high quality bacterial genomes of the OMM12 community.</title>
        <authorList>
            <person name="Marbouty M."/>
            <person name="Lamy-Besnier Q."/>
            <person name="Debarbieux L."/>
            <person name="Koszul R."/>
        </authorList>
    </citation>
    <scope>NUCLEOTIDE SEQUENCE [LARGE SCALE GENOMIC DNA]</scope>
    <source>
        <strain evidence="2 4">KB18</strain>
    </source>
</reference>
<dbReference type="EMBL" id="CP065321">
    <property type="protein sequence ID" value="QQR29143.1"/>
    <property type="molecule type" value="Genomic_DNA"/>
</dbReference>
<dbReference type="Pfam" id="PF14205">
    <property type="entry name" value="Cys_rich_KTR"/>
    <property type="match status" value="1"/>
</dbReference>
<dbReference type="Proteomes" id="UP000196710">
    <property type="component" value="Chromosome"/>
</dbReference>
<reference evidence="1" key="1">
    <citation type="journal article" date="2017" name="Genome Announc.">
        <title>High-Quality Whole-Genome Sequences of the Oligo-Mouse-Microbiota Bacterial Community.</title>
        <authorList>
            <person name="Garzetti D."/>
            <person name="Brugiroux S."/>
            <person name="Bunk B."/>
            <person name="Pukall R."/>
            <person name="McCoy K.D."/>
            <person name="Macpherson A.J."/>
            <person name="Stecher B."/>
        </authorList>
    </citation>
    <scope>NUCLEOTIDE SEQUENCE</scope>
    <source>
        <strain evidence="1">KB18</strain>
    </source>
</reference>
<accession>A0A1Z2XN46</accession>
<keyword evidence="3" id="KW-1185">Reference proteome</keyword>
<dbReference type="AlphaFoldDB" id="A0A1Z2XN46"/>